<protein>
    <recommendedName>
        <fullName evidence="4">RING-type domain-containing protein</fullName>
    </recommendedName>
</protein>
<organism evidence="2 3">
    <name type="scientific">Euplotes crassus</name>
    <dbReference type="NCBI Taxonomy" id="5936"/>
    <lineage>
        <taxon>Eukaryota</taxon>
        <taxon>Sar</taxon>
        <taxon>Alveolata</taxon>
        <taxon>Ciliophora</taxon>
        <taxon>Intramacronucleata</taxon>
        <taxon>Spirotrichea</taxon>
        <taxon>Hypotrichia</taxon>
        <taxon>Euplotida</taxon>
        <taxon>Euplotidae</taxon>
        <taxon>Moneuplotes</taxon>
    </lineage>
</organism>
<reference evidence="2" key="1">
    <citation type="submission" date="2023-07" db="EMBL/GenBank/DDBJ databases">
        <authorList>
            <consortium name="AG Swart"/>
            <person name="Singh M."/>
            <person name="Singh A."/>
            <person name="Seah K."/>
            <person name="Emmerich C."/>
        </authorList>
    </citation>
    <scope>NUCLEOTIDE SEQUENCE</scope>
    <source>
        <strain evidence="2">DP1</strain>
    </source>
</reference>
<keyword evidence="1" id="KW-0812">Transmembrane</keyword>
<evidence type="ECO:0008006" key="4">
    <source>
        <dbReference type="Google" id="ProtNLM"/>
    </source>
</evidence>
<evidence type="ECO:0000313" key="2">
    <source>
        <dbReference type="EMBL" id="CAI2361789.1"/>
    </source>
</evidence>
<dbReference type="AlphaFoldDB" id="A0AAD1UAA2"/>
<proteinExistence type="predicted"/>
<name>A0AAD1UAA2_EUPCR</name>
<gene>
    <name evidence="2" type="ORF">ECRASSUSDP1_LOCUS3102</name>
</gene>
<evidence type="ECO:0000313" key="3">
    <source>
        <dbReference type="Proteomes" id="UP001295684"/>
    </source>
</evidence>
<keyword evidence="1" id="KW-0472">Membrane</keyword>
<dbReference type="PROSITE" id="PS51257">
    <property type="entry name" value="PROKAR_LIPOPROTEIN"/>
    <property type="match status" value="1"/>
</dbReference>
<accession>A0AAD1UAA2</accession>
<comment type="caution">
    <text evidence="2">The sequence shown here is derived from an EMBL/GenBank/DDBJ whole genome shotgun (WGS) entry which is preliminary data.</text>
</comment>
<evidence type="ECO:0000256" key="1">
    <source>
        <dbReference type="SAM" id="Phobius"/>
    </source>
</evidence>
<dbReference type="Proteomes" id="UP001295684">
    <property type="component" value="Unassembled WGS sequence"/>
</dbReference>
<dbReference type="SUPFAM" id="SSF57850">
    <property type="entry name" value="RING/U-box"/>
    <property type="match status" value="1"/>
</dbReference>
<keyword evidence="1" id="KW-1133">Transmembrane helix</keyword>
<keyword evidence="3" id="KW-1185">Reference proteome</keyword>
<sequence>MAKVLQNNTLMLVLSCESFKDQIFVVQFRGTPLSELVVSKLKKVDINISKVKALSVFSKFESKTENMLYCILVNDKGQIMTLKITVHTFRIQLPGYELMSREQTEPIRSEIIRSRDHHGFTDYVSVMNHYKGKTELVMMQIHNSSQFYSHTFHKEISEFSAYCYTQQYMMAFMQFSDGSSLKLHTKMKQDNDFEIRQDPVVNPIVELSTSACLYNGFLVFVNYSTSDLLKIHKATFANCQLNFTMQYKTEDPEVAQQCMHKMQMLVAPSLRQRSSQAFLTALSFVIGMIVCIIIVSIIIYKLMATGYIRLGNEQGDDSGGEQDVNIHHNEGGPHTIVTHISDNPKFNEHETCCICMTSINESVDTQDIKHLLESTSSWPISRSDTNSQRPTLPFNIPETTVKNQVVFVKIPNKSDEPDSQNQCFDNSFDERISKPIQLHPWLHSFHQICLTGWLQNSVSCPVCREDVANVT</sequence>
<feature type="transmembrane region" description="Helical" evidence="1">
    <location>
        <begin position="277"/>
        <end position="300"/>
    </location>
</feature>
<dbReference type="Gene3D" id="3.30.40.10">
    <property type="entry name" value="Zinc/RING finger domain, C3HC4 (zinc finger)"/>
    <property type="match status" value="1"/>
</dbReference>
<dbReference type="EMBL" id="CAMPGE010002970">
    <property type="protein sequence ID" value="CAI2361789.1"/>
    <property type="molecule type" value="Genomic_DNA"/>
</dbReference>
<dbReference type="InterPro" id="IPR013083">
    <property type="entry name" value="Znf_RING/FYVE/PHD"/>
</dbReference>